<protein>
    <recommendedName>
        <fullName evidence="1">CSD1 domain-containing protein</fullName>
    </recommendedName>
</protein>
<dbReference type="AlphaFoldDB" id="A0A9K3D897"/>
<dbReference type="EMBL" id="BDIP01004783">
    <property type="protein sequence ID" value="GIQ89194.1"/>
    <property type="molecule type" value="Genomic_DNA"/>
</dbReference>
<dbReference type="OrthoDB" id="372421at2759"/>
<dbReference type="InterPro" id="IPR012340">
    <property type="entry name" value="NA-bd_OB-fold"/>
</dbReference>
<comment type="caution">
    <text evidence="2">The sequence shown here is derived from an EMBL/GenBank/DDBJ whole genome shotgun (WGS) entry which is preliminary data.</text>
</comment>
<organism evidence="2 3">
    <name type="scientific">Kipferlia bialata</name>
    <dbReference type="NCBI Taxonomy" id="797122"/>
    <lineage>
        <taxon>Eukaryota</taxon>
        <taxon>Metamonada</taxon>
        <taxon>Carpediemonas-like organisms</taxon>
        <taxon>Kipferlia</taxon>
    </lineage>
</organism>
<dbReference type="GO" id="GO:0000932">
    <property type="term" value="C:P-body"/>
    <property type="evidence" value="ECO:0007669"/>
    <property type="project" value="TreeGrafter"/>
</dbReference>
<sequence length="151" mass="16958">MRSTYSSGNTRYITAEQIKEGQRNGTLYTGRVRMASVSAARGYLQPEGVEGNPMIYIESLPHLNRCMHGDTVAVELLPQAEWHNAARGSQRRDREKGRWSFYGRSLDEEKANEDEKLSALMEQATMIPTGRVVAILKADHPTEFTGVLKDT</sequence>
<dbReference type="GO" id="GO:0006402">
    <property type="term" value="P:mRNA catabolic process"/>
    <property type="evidence" value="ECO:0007669"/>
    <property type="project" value="TreeGrafter"/>
</dbReference>
<accession>A0A9K3D897</accession>
<evidence type="ECO:0000313" key="2">
    <source>
        <dbReference type="EMBL" id="GIQ89194.1"/>
    </source>
</evidence>
<dbReference type="InterPro" id="IPR033771">
    <property type="entry name" value="Rrp44_CSD1"/>
</dbReference>
<feature type="domain" description="CSD1" evidence="1">
    <location>
        <begin position="12"/>
        <end position="85"/>
    </location>
</feature>
<dbReference type="PANTHER" id="PTHR23355">
    <property type="entry name" value="RIBONUCLEASE"/>
    <property type="match status" value="1"/>
</dbReference>
<evidence type="ECO:0000313" key="3">
    <source>
        <dbReference type="Proteomes" id="UP000265618"/>
    </source>
</evidence>
<keyword evidence="3" id="KW-1185">Reference proteome</keyword>
<dbReference type="Pfam" id="PF17216">
    <property type="entry name" value="Rrp44_CSD1"/>
    <property type="match status" value="1"/>
</dbReference>
<dbReference type="Gene3D" id="2.40.50.690">
    <property type="match status" value="1"/>
</dbReference>
<evidence type="ECO:0000259" key="1">
    <source>
        <dbReference type="Pfam" id="PF17216"/>
    </source>
</evidence>
<dbReference type="SUPFAM" id="SSF50249">
    <property type="entry name" value="Nucleic acid-binding proteins"/>
    <property type="match status" value="1"/>
</dbReference>
<name>A0A9K3D897_9EUKA</name>
<gene>
    <name evidence="2" type="ORF">KIPB_011601</name>
</gene>
<dbReference type="Proteomes" id="UP000265618">
    <property type="component" value="Unassembled WGS sequence"/>
</dbReference>
<dbReference type="PANTHER" id="PTHR23355:SF9">
    <property type="entry name" value="DIS3-LIKE EXONUCLEASE 2"/>
    <property type="match status" value="1"/>
</dbReference>
<dbReference type="GO" id="GO:0000175">
    <property type="term" value="F:3'-5'-RNA exonuclease activity"/>
    <property type="evidence" value="ECO:0007669"/>
    <property type="project" value="TreeGrafter"/>
</dbReference>
<feature type="non-terminal residue" evidence="2">
    <location>
        <position position="1"/>
    </location>
</feature>
<proteinExistence type="predicted"/>
<dbReference type="InterPro" id="IPR050180">
    <property type="entry name" value="RNR_Ribonuclease"/>
</dbReference>
<reference evidence="2 3" key="1">
    <citation type="journal article" date="2018" name="PLoS ONE">
        <title>The draft genome of Kipferlia bialata reveals reductive genome evolution in fornicate parasites.</title>
        <authorList>
            <person name="Tanifuji G."/>
            <person name="Takabayashi S."/>
            <person name="Kume K."/>
            <person name="Takagi M."/>
            <person name="Nakayama T."/>
            <person name="Kamikawa R."/>
            <person name="Inagaki Y."/>
            <person name="Hashimoto T."/>
        </authorList>
    </citation>
    <scope>NUCLEOTIDE SEQUENCE [LARGE SCALE GENOMIC DNA]</scope>
    <source>
        <strain evidence="2">NY0173</strain>
    </source>
</reference>